<name>A0A673X6I6_SALTR</name>
<dbReference type="PANTHER" id="PTHR11486">
    <property type="entry name" value="FIBROBLAST GROWTH FACTOR"/>
    <property type="match status" value="1"/>
</dbReference>
<sequence>MHLSSNVSHSLPSPNNLGTLQALWSVFVEGTINTINMRRLPSRLSYLFLHFFAFCYYAQVTNQSPPNFTQHVSEQSKVTDRVSRRLIRTYQLYSRTSGKHVQVLPNKKINAMAEDGDIHAKLVVETDTFGSRVRIKGAETGFYICMNKKGKLIGKKNGQGRDCIFSEIVLENNYTALRNARFEGWYMAFTRRGRPRKGSQTRQHQREVHFMKRLPRGSNPTHPAQHKAFDFVHYPFSPRTKRTRYSAEG</sequence>
<dbReference type="InParanoid" id="A0A673X6I6"/>
<dbReference type="AlphaFoldDB" id="A0A673X6I6"/>
<keyword evidence="4" id="KW-0732">Signal</keyword>
<gene>
    <name evidence="7" type="primary">FGF8</name>
    <name evidence="7" type="synonym">fgf8a</name>
</gene>
<reference evidence="7" key="1">
    <citation type="submission" date="2025-08" db="UniProtKB">
        <authorList>
            <consortium name="Ensembl"/>
        </authorList>
    </citation>
    <scope>IDENTIFICATION</scope>
</reference>
<dbReference type="CDD" id="cd23322">
    <property type="entry name" value="beta-trefoil_FGF8"/>
    <property type="match status" value="1"/>
</dbReference>
<evidence type="ECO:0000256" key="3">
    <source>
        <dbReference type="ARBA" id="ARBA00022525"/>
    </source>
</evidence>
<evidence type="ECO:0000256" key="2">
    <source>
        <dbReference type="ARBA" id="ARBA00007936"/>
    </source>
</evidence>
<dbReference type="SMART" id="SM00442">
    <property type="entry name" value="FGF"/>
    <property type="match status" value="1"/>
</dbReference>
<dbReference type="GO" id="GO:0042664">
    <property type="term" value="P:negative regulation of endodermal cell fate specification"/>
    <property type="evidence" value="ECO:0007669"/>
    <property type="project" value="UniProtKB-ARBA"/>
</dbReference>
<evidence type="ECO:0000313" key="8">
    <source>
        <dbReference type="Proteomes" id="UP000472277"/>
    </source>
</evidence>
<comment type="subcellular location">
    <subcellularLocation>
        <location evidence="1">Secreted</location>
    </subcellularLocation>
</comment>
<keyword evidence="8" id="KW-1185">Reference proteome</keyword>
<dbReference type="CTD" id="30538"/>
<dbReference type="PROSITE" id="PS00247">
    <property type="entry name" value="HBGF_FGF"/>
    <property type="match status" value="1"/>
</dbReference>
<dbReference type="SUPFAM" id="SSF50353">
    <property type="entry name" value="Cytokine"/>
    <property type="match status" value="1"/>
</dbReference>
<dbReference type="OrthoDB" id="5988014at2759"/>
<dbReference type="Ensembl" id="ENSSTUT00000017469.1">
    <property type="protein sequence ID" value="ENSSTUP00000016567.1"/>
    <property type="gene ID" value="ENSSTUG00000007553.1"/>
</dbReference>
<dbReference type="InterPro" id="IPR008996">
    <property type="entry name" value="IL1/FGF"/>
</dbReference>
<evidence type="ECO:0000256" key="4">
    <source>
        <dbReference type="ARBA" id="ARBA00022729"/>
    </source>
</evidence>
<keyword evidence="5" id="KW-0339">Growth factor</keyword>
<dbReference type="GO" id="GO:0005576">
    <property type="term" value="C:extracellular region"/>
    <property type="evidence" value="ECO:0007669"/>
    <property type="project" value="UniProtKB-SubCell"/>
</dbReference>
<dbReference type="Pfam" id="PF00167">
    <property type="entry name" value="FGF"/>
    <property type="match status" value="1"/>
</dbReference>
<protein>
    <recommendedName>
        <fullName evidence="6">Fibroblast growth factor</fullName>
        <shortName evidence="6">FGF</shortName>
    </recommendedName>
</protein>
<dbReference type="GeneTree" id="ENSGT00940000159518"/>
<proteinExistence type="inferred from homology"/>
<dbReference type="GO" id="GO:0008083">
    <property type="term" value="F:growth factor activity"/>
    <property type="evidence" value="ECO:0007669"/>
    <property type="project" value="UniProtKB-KW"/>
</dbReference>
<keyword evidence="3" id="KW-0964">Secreted</keyword>
<dbReference type="FunCoup" id="A0A673X6I6">
    <property type="interactions" value="496"/>
</dbReference>
<dbReference type="Gene3D" id="2.80.10.50">
    <property type="match status" value="1"/>
</dbReference>
<comment type="similarity">
    <text evidence="2 6">Belongs to the heparin-binding growth factors family.</text>
</comment>
<dbReference type="OMA" id="LFAFCHY"/>
<dbReference type="InterPro" id="IPR002209">
    <property type="entry name" value="Fibroblast_GF_fam"/>
</dbReference>
<accession>A0A673X6I6</accession>
<reference evidence="7" key="2">
    <citation type="submission" date="2025-09" db="UniProtKB">
        <authorList>
            <consortium name="Ensembl"/>
        </authorList>
    </citation>
    <scope>IDENTIFICATION</scope>
</reference>
<dbReference type="PRINTS" id="PR00262">
    <property type="entry name" value="IL1HBGF"/>
</dbReference>
<evidence type="ECO:0000256" key="1">
    <source>
        <dbReference type="ARBA" id="ARBA00004613"/>
    </source>
</evidence>
<dbReference type="Proteomes" id="UP000472277">
    <property type="component" value="Chromosome 5"/>
</dbReference>
<dbReference type="KEGG" id="stru:115193861"/>
<organism evidence="7 8">
    <name type="scientific">Salmo trutta</name>
    <name type="common">Brown trout</name>
    <dbReference type="NCBI Taxonomy" id="8032"/>
    <lineage>
        <taxon>Eukaryota</taxon>
        <taxon>Metazoa</taxon>
        <taxon>Chordata</taxon>
        <taxon>Craniata</taxon>
        <taxon>Vertebrata</taxon>
        <taxon>Euteleostomi</taxon>
        <taxon>Actinopterygii</taxon>
        <taxon>Neopterygii</taxon>
        <taxon>Teleostei</taxon>
        <taxon>Protacanthopterygii</taxon>
        <taxon>Salmoniformes</taxon>
        <taxon>Salmonidae</taxon>
        <taxon>Salmoninae</taxon>
        <taxon>Salmo</taxon>
    </lineage>
</organism>
<evidence type="ECO:0000313" key="7">
    <source>
        <dbReference type="Ensembl" id="ENSSTUP00000016567.1"/>
    </source>
</evidence>
<evidence type="ECO:0000256" key="6">
    <source>
        <dbReference type="RuleBase" id="RU049442"/>
    </source>
</evidence>
<dbReference type="FunFam" id="2.80.10.50:FF:000007">
    <property type="entry name" value="Fibroblast growth factor"/>
    <property type="match status" value="1"/>
</dbReference>
<evidence type="ECO:0000256" key="5">
    <source>
        <dbReference type="ARBA" id="ARBA00023030"/>
    </source>
</evidence>